<dbReference type="KEGG" id="xpo:XPG1_0625"/>
<proteinExistence type="predicted"/>
<keyword evidence="1" id="KW-0812">Transmembrane</keyword>
<keyword evidence="3" id="KW-1185">Reference proteome</keyword>
<gene>
    <name evidence="2" type="ORF">XPG1_0625</name>
</gene>
<keyword evidence="1" id="KW-1133">Transmembrane helix</keyword>
<protein>
    <submittedName>
        <fullName evidence="2">Uncharacterized protein</fullName>
    </submittedName>
</protein>
<sequence length="42" mass="4902">MPRFKKILLCQTKIKFINLINVKLYVMANLILISLLSINILN</sequence>
<dbReference type="HOGENOM" id="CLU_3260027_0_0_6"/>
<evidence type="ECO:0000256" key="1">
    <source>
        <dbReference type="SAM" id="Phobius"/>
    </source>
</evidence>
<keyword evidence="1" id="KW-0472">Membrane</keyword>
<reference evidence="2 3" key="1">
    <citation type="submission" date="2013-07" db="EMBL/GenBank/DDBJ databases">
        <authorList>
            <person name="Genoscope - CEA"/>
        </authorList>
    </citation>
    <scope>NUCLEOTIDE SEQUENCE [LARGE SCALE GENOMIC DNA]</scope>
    <source>
        <strain evidence="2 3">G6</strain>
    </source>
</reference>
<dbReference type="EMBL" id="FO704551">
    <property type="protein sequence ID" value="CDG20280.1"/>
    <property type="molecule type" value="Genomic_DNA"/>
</dbReference>
<evidence type="ECO:0000313" key="3">
    <source>
        <dbReference type="Proteomes" id="UP000032735"/>
    </source>
</evidence>
<organism evidence="2 3">
    <name type="scientific">Xenorhabdus poinarii G6</name>
    <dbReference type="NCBI Taxonomy" id="1354304"/>
    <lineage>
        <taxon>Bacteria</taxon>
        <taxon>Pseudomonadati</taxon>
        <taxon>Pseudomonadota</taxon>
        <taxon>Gammaproteobacteria</taxon>
        <taxon>Enterobacterales</taxon>
        <taxon>Morganellaceae</taxon>
        <taxon>Xenorhabdus</taxon>
    </lineage>
</organism>
<dbReference type="AlphaFoldDB" id="A0A068R2F7"/>
<dbReference type="Proteomes" id="UP000032735">
    <property type="component" value="Chromosome"/>
</dbReference>
<name>A0A068R2F7_9GAMM</name>
<feature type="transmembrane region" description="Helical" evidence="1">
    <location>
        <begin position="20"/>
        <end position="41"/>
    </location>
</feature>
<evidence type="ECO:0000313" key="2">
    <source>
        <dbReference type="EMBL" id="CDG20280.1"/>
    </source>
</evidence>
<accession>A0A068R2F7</accession>